<accession>A0AAD7HL07</accession>
<evidence type="ECO:0000256" key="4">
    <source>
        <dbReference type="RuleBase" id="RU362118"/>
    </source>
</evidence>
<dbReference type="InterPro" id="IPR015424">
    <property type="entry name" value="PyrdxlP-dep_Trfase"/>
</dbReference>
<dbReference type="GO" id="GO:0071269">
    <property type="term" value="P:L-homocysteine biosynthetic process"/>
    <property type="evidence" value="ECO:0007669"/>
    <property type="project" value="TreeGrafter"/>
</dbReference>
<evidence type="ECO:0000256" key="5">
    <source>
        <dbReference type="SAM" id="MobiDB-lite"/>
    </source>
</evidence>
<dbReference type="SUPFAM" id="SSF53383">
    <property type="entry name" value="PLP-dependent transferases"/>
    <property type="match status" value="1"/>
</dbReference>
<comment type="caution">
    <text evidence="6">The sequence shown here is derived from an EMBL/GenBank/DDBJ whole genome shotgun (WGS) entry which is preliminary data.</text>
</comment>
<evidence type="ECO:0000256" key="3">
    <source>
        <dbReference type="ARBA" id="ARBA00022898"/>
    </source>
</evidence>
<dbReference type="Gene3D" id="3.40.640.10">
    <property type="entry name" value="Type I PLP-dependent aspartate aminotransferase-like (Major domain)"/>
    <property type="match status" value="1"/>
</dbReference>
<dbReference type="EMBL" id="JARJLG010000250">
    <property type="protein sequence ID" value="KAJ7723177.1"/>
    <property type="molecule type" value="Genomic_DNA"/>
</dbReference>
<dbReference type="PANTHER" id="PTHR43797">
    <property type="entry name" value="HOMOCYSTEINE/CYSTEINE SYNTHASE"/>
    <property type="match status" value="1"/>
</dbReference>
<keyword evidence="7" id="KW-1185">Reference proteome</keyword>
<keyword evidence="2" id="KW-0808">Transferase</keyword>
<feature type="region of interest" description="Disordered" evidence="5">
    <location>
        <begin position="147"/>
        <end position="170"/>
    </location>
</feature>
<reference evidence="6" key="1">
    <citation type="submission" date="2023-03" db="EMBL/GenBank/DDBJ databases">
        <title>Massive genome expansion in bonnet fungi (Mycena s.s.) driven by repeated elements and novel gene families across ecological guilds.</title>
        <authorList>
            <consortium name="Lawrence Berkeley National Laboratory"/>
            <person name="Harder C.B."/>
            <person name="Miyauchi S."/>
            <person name="Viragh M."/>
            <person name="Kuo A."/>
            <person name="Thoen E."/>
            <person name="Andreopoulos B."/>
            <person name="Lu D."/>
            <person name="Skrede I."/>
            <person name="Drula E."/>
            <person name="Henrissat B."/>
            <person name="Morin E."/>
            <person name="Kohler A."/>
            <person name="Barry K."/>
            <person name="LaButti K."/>
            <person name="Morin E."/>
            <person name="Salamov A."/>
            <person name="Lipzen A."/>
            <person name="Mereny Z."/>
            <person name="Hegedus B."/>
            <person name="Baldrian P."/>
            <person name="Stursova M."/>
            <person name="Weitz H."/>
            <person name="Taylor A."/>
            <person name="Grigoriev I.V."/>
            <person name="Nagy L.G."/>
            <person name="Martin F."/>
            <person name="Kauserud H."/>
        </authorList>
    </citation>
    <scope>NUCLEOTIDE SEQUENCE</scope>
    <source>
        <strain evidence="6">CBHHK188m</strain>
    </source>
</reference>
<comment type="similarity">
    <text evidence="4">Belongs to the trans-sulfuration enzymes family.</text>
</comment>
<dbReference type="InterPro" id="IPR000277">
    <property type="entry name" value="Cys/Met-Metab_PyrdxlP-dep_enz"/>
</dbReference>
<protein>
    <submittedName>
        <fullName evidence="6">Uncharacterized protein</fullName>
    </submittedName>
</protein>
<evidence type="ECO:0000313" key="6">
    <source>
        <dbReference type="EMBL" id="KAJ7723177.1"/>
    </source>
</evidence>
<dbReference type="InterPro" id="IPR015421">
    <property type="entry name" value="PyrdxlP-dep_Trfase_major"/>
</dbReference>
<dbReference type="PANTHER" id="PTHR43797:SF2">
    <property type="entry name" value="HOMOCYSTEINE_CYSTEINE SYNTHASE"/>
    <property type="match status" value="1"/>
</dbReference>
<dbReference type="GO" id="GO:0019346">
    <property type="term" value="P:transsulfuration"/>
    <property type="evidence" value="ECO:0007669"/>
    <property type="project" value="InterPro"/>
</dbReference>
<gene>
    <name evidence="6" type="ORF">DFH07DRAFT_1005934</name>
</gene>
<dbReference type="GO" id="GO:0003961">
    <property type="term" value="F:O-acetylhomoserine aminocarboxypropyltransferase activity"/>
    <property type="evidence" value="ECO:0007669"/>
    <property type="project" value="TreeGrafter"/>
</dbReference>
<dbReference type="GO" id="GO:0005737">
    <property type="term" value="C:cytoplasm"/>
    <property type="evidence" value="ECO:0007669"/>
    <property type="project" value="TreeGrafter"/>
</dbReference>
<dbReference type="GO" id="GO:0004124">
    <property type="term" value="F:cysteine synthase activity"/>
    <property type="evidence" value="ECO:0007669"/>
    <property type="project" value="TreeGrafter"/>
</dbReference>
<evidence type="ECO:0000256" key="1">
    <source>
        <dbReference type="ARBA" id="ARBA00001933"/>
    </source>
</evidence>
<evidence type="ECO:0000313" key="7">
    <source>
        <dbReference type="Proteomes" id="UP001215280"/>
    </source>
</evidence>
<dbReference type="InterPro" id="IPR006235">
    <property type="entry name" value="OAc-hSer/O-AcSer_sulfhydrylase"/>
</dbReference>
<dbReference type="GO" id="GO:0006535">
    <property type="term" value="P:cysteine biosynthetic process from serine"/>
    <property type="evidence" value="ECO:0007669"/>
    <property type="project" value="TreeGrafter"/>
</dbReference>
<comment type="cofactor">
    <cofactor evidence="1 4">
        <name>pyridoxal 5'-phosphate</name>
        <dbReference type="ChEBI" id="CHEBI:597326"/>
    </cofactor>
</comment>
<dbReference type="Pfam" id="PF01053">
    <property type="entry name" value="Cys_Met_Meta_PP"/>
    <property type="match status" value="1"/>
</dbReference>
<name>A0AAD7HL07_9AGAR</name>
<dbReference type="AlphaFoldDB" id="A0AAD7HL07"/>
<proteinExistence type="inferred from homology"/>
<dbReference type="GO" id="GO:0030170">
    <property type="term" value="F:pyridoxal phosphate binding"/>
    <property type="evidence" value="ECO:0007669"/>
    <property type="project" value="InterPro"/>
</dbReference>
<keyword evidence="3 4" id="KW-0663">Pyridoxal phosphate</keyword>
<organism evidence="6 7">
    <name type="scientific">Mycena maculata</name>
    <dbReference type="NCBI Taxonomy" id="230809"/>
    <lineage>
        <taxon>Eukaryota</taxon>
        <taxon>Fungi</taxon>
        <taxon>Dikarya</taxon>
        <taxon>Basidiomycota</taxon>
        <taxon>Agaricomycotina</taxon>
        <taxon>Agaricomycetes</taxon>
        <taxon>Agaricomycetidae</taxon>
        <taxon>Agaricales</taxon>
        <taxon>Marasmiineae</taxon>
        <taxon>Mycenaceae</taxon>
        <taxon>Mycena</taxon>
    </lineage>
</organism>
<sequence length="527" mass="57779">MPTPRYAFSHGHLICLVHQPLPPAFSLLSQVLPGLPFSAQATPPTRCLLRVPPTRCCPRQALACLIFPPRTPGHLPRSPDRPLSPQVFGILTQTFLLAAPSALLPYSALEYALSGAEIEMIPWRCICNVPGGLDFCRAPVPTPQTSHLTSFSRRSHQCHLDKTEPSPTGRRRLEALTAPISTPDISRDVYAPSQEICSLRQTITLGTRLQRRRSPIKRWAFDTATGYIQAGAVSSASYMREDKRPPCHKSQLASTMVQFHQEPEFDTLQLHAGAEPDPTTNARATPIYATSSYVFDSADHAADLFGLRAFGNIYSRIGSRFPDRPPRLLSLRRPPSPSSTTAFLPFFSLVNNLLYGPLSLSAQATPSAGRLAPRSAASSVRPPTPAPTTLSVLPPPLPSFFSLLPAFPIRVVCTDRFPPPPMPFWHVIGLPLHDHHTWIFCSPCPSFLAPPPAPSFSSSALEYALSTAEIEMIPWRRICGVPGRLDFAVSPFPPPAILSAFSGRSHPAEAWPPFLSCFLVVYQMEKS</sequence>
<evidence type="ECO:0000256" key="2">
    <source>
        <dbReference type="ARBA" id="ARBA00022679"/>
    </source>
</evidence>
<dbReference type="Proteomes" id="UP001215280">
    <property type="component" value="Unassembled WGS sequence"/>
</dbReference>